<protein>
    <submittedName>
        <fullName evidence="1">Uncharacterized protein</fullName>
    </submittedName>
</protein>
<proteinExistence type="predicted"/>
<sequence length="170" mass="17497">MSQQPSSTPAAAAAAAVQIPSSAANNTPATLDPDMRSQINSLLLRDGHIQKIHEALLHALDSNNANWPSQVQAHALHLLRSGEVSTYPELVRRVLDDVRADAAAKESSSSSAAKQQSNGDGSSSDKAGSLALPQSVVDEALKTTRECLGEVCEVEDGGGSGAGAGNDTKT</sequence>
<keyword evidence="2" id="KW-1185">Reference proteome</keyword>
<name>A0ACC0UTE8_9HYPO</name>
<evidence type="ECO:0000313" key="2">
    <source>
        <dbReference type="Proteomes" id="UP001163324"/>
    </source>
</evidence>
<evidence type="ECO:0000313" key="1">
    <source>
        <dbReference type="EMBL" id="KAI9897217.1"/>
    </source>
</evidence>
<organism evidence="1 2">
    <name type="scientific">Trichothecium roseum</name>
    <dbReference type="NCBI Taxonomy" id="47278"/>
    <lineage>
        <taxon>Eukaryota</taxon>
        <taxon>Fungi</taxon>
        <taxon>Dikarya</taxon>
        <taxon>Ascomycota</taxon>
        <taxon>Pezizomycotina</taxon>
        <taxon>Sordariomycetes</taxon>
        <taxon>Hypocreomycetidae</taxon>
        <taxon>Hypocreales</taxon>
        <taxon>Hypocreales incertae sedis</taxon>
        <taxon>Trichothecium</taxon>
    </lineage>
</organism>
<accession>A0ACC0UTE8</accession>
<gene>
    <name evidence="1" type="ORF">N3K66_008239</name>
</gene>
<reference evidence="1" key="1">
    <citation type="submission" date="2022-10" db="EMBL/GenBank/DDBJ databases">
        <title>Complete Genome of Trichothecium roseum strain YXFP-22015, a Plant Pathogen Isolated from Citrus.</title>
        <authorList>
            <person name="Wang Y."/>
            <person name="Zhu L."/>
        </authorList>
    </citation>
    <scope>NUCLEOTIDE SEQUENCE</scope>
    <source>
        <strain evidence="1">YXFP-22015</strain>
    </source>
</reference>
<comment type="caution">
    <text evidence="1">The sequence shown here is derived from an EMBL/GenBank/DDBJ whole genome shotgun (WGS) entry which is preliminary data.</text>
</comment>
<dbReference type="EMBL" id="CM047947">
    <property type="protein sequence ID" value="KAI9897217.1"/>
    <property type="molecule type" value="Genomic_DNA"/>
</dbReference>
<dbReference type="Proteomes" id="UP001163324">
    <property type="component" value="Chromosome 8"/>
</dbReference>